<dbReference type="GO" id="GO:0016887">
    <property type="term" value="F:ATP hydrolysis activity"/>
    <property type="evidence" value="ECO:0007669"/>
    <property type="project" value="InterPro"/>
</dbReference>
<feature type="transmembrane region" description="Helical" evidence="10">
    <location>
        <begin position="318"/>
        <end position="337"/>
    </location>
</feature>
<feature type="transmembrane region" description="Helical" evidence="10">
    <location>
        <begin position="293"/>
        <end position="312"/>
    </location>
</feature>
<dbReference type="FunFam" id="1.20.1560.10:FF:000013">
    <property type="entry name" value="ABC transporter C family member 2"/>
    <property type="match status" value="1"/>
</dbReference>
<keyword evidence="2" id="KW-0813">Transport</keyword>
<evidence type="ECO:0000256" key="1">
    <source>
        <dbReference type="ARBA" id="ARBA00004141"/>
    </source>
</evidence>
<evidence type="ECO:0000256" key="9">
    <source>
        <dbReference type="SAM" id="MobiDB-lite"/>
    </source>
</evidence>
<evidence type="ECO:0000256" key="4">
    <source>
        <dbReference type="ARBA" id="ARBA00022737"/>
    </source>
</evidence>
<dbReference type="InterPro" id="IPR036640">
    <property type="entry name" value="ABC1_TM_sf"/>
</dbReference>
<keyword evidence="6" id="KW-0067">ATP-binding</keyword>
<dbReference type="GeneID" id="119737750"/>
<dbReference type="PROSITE" id="PS50893">
    <property type="entry name" value="ABC_TRANSPORTER_2"/>
    <property type="match status" value="1"/>
</dbReference>
<dbReference type="SUPFAM" id="SSF52540">
    <property type="entry name" value="P-loop containing nucleoside triphosphate hydrolases"/>
    <property type="match status" value="1"/>
</dbReference>
<evidence type="ECO:0000313" key="13">
    <source>
        <dbReference type="EnsemblMetazoa" id="XP_038068240.1"/>
    </source>
</evidence>
<dbReference type="PANTHER" id="PTHR24223">
    <property type="entry name" value="ATP-BINDING CASSETTE SUB-FAMILY C"/>
    <property type="match status" value="1"/>
</dbReference>
<dbReference type="InterPro" id="IPR003593">
    <property type="entry name" value="AAA+_ATPase"/>
</dbReference>
<dbReference type="Gene3D" id="3.40.50.300">
    <property type="entry name" value="P-loop containing nucleotide triphosphate hydrolases"/>
    <property type="match status" value="1"/>
</dbReference>
<evidence type="ECO:0000256" key="7">
    <source>
        <dbReference type="ARBA" id="ARBA00022989"/>
    </source>
</evidence>
<evidence type="ECO:0000313" key="14">
    <source>
        <dbReference type="Proteomes" id="UP000887568"/>
    </source>
</evidence>
<dbReference type="SMART" id="SM00382">
    <property type="entry name" value="AAA"/>
    <property type="match status" value="1"/>
</dbReference>
<dbReference type="CDD" id="cd18602">
    <property type="entry name" value="ABC_6TM_SUR1_D2_like"/>
    <property type="match status" value="1"/>
</dbReference>
<keyword evidence="7 10" id="KW-1133">Transmembrane helix</keyword>
<dbReference type="SUPFAM" id="SSF90123">
    <property type="entry name" value="ABC transporter transmembrane region"/>
    <property type="match status" value="1"/>
</dbReference>
<dbReference type="OrthoDB" id="6500128at2759"/>
<evidence type="ECO:0000256" key="8">
    <source>
        <dbReference type="ARBA" id="ARBA00023136"/>
    </source>
</evidence>
<dbReference type="Pfam" id="PF00664">
    <property type="entry name" value="ABC_membrane"/>
    <property type="match status" value="1"/>
</dbReference>
<dbReference type="InterPro" id="IPR003439">
    <property type="entry name" value="ABC_transporter-like_ATP-bd"/>
</dbReference>
<protein>
    <submittedName>
        <fullName evidence="13">Uncharacterized protein</fullName>
    </submittedName>
</protein>
<comment type="subcellular location">
    <subcellularLocation>
        <location evidence="1">Membrane</location>
        <topology evidence="1">Multi-pass membrane protein</topology>
    </subcellularLocation>
</comment>
<feature type="transmembrane region" description="Helical" evidence="10">
    <location>
        <begin position="189"/>
        <end position="216"/>
    </location>
</feature>
<keyword evidence="8 10" id="KW-0472">Membrane</keyword>
<dbReference type="Pfam" id="PF00005">
    <property type="entry name" value="ABC_tran"/>
    <property type="match status" value="1"/>
</dbReference>
<dbReference type="Proteomes" id="UP000887568">
    <property type="component" value="Unplaced"/>
</dbReference>
<dbReference type="GO" id="GO:0005524">
    <property type="term" value="F:ATP binding"/>
    <property type="evidence" value="ECO:0007669"/>
    <property type="project" value="UniProtKB-KW"/>
</dbReference>
<dbReference type="GO" id="GO:0140359">
    <property type="term" value="F:ABC-type transporter activity"/>
    <property type="evidence" value="ECO:0007669"/>
    <property type="project" value="InterPro"/>
</dbReference>
<evidence type="ECO:0000256" key="6">
    <source>
        <dbReference type="ARBA" id="ARBA00022840"/>
    </source>
</evidence>
<dbReference type="OMA" id="HIPREAP"/>
<keyword evidence="3 10" id="KW-0812">Transmembrane</keyword>
<evidence type="ECO:0000259" key="11">
    <source>
        <dbReference type="PROSITE" id="PS50893"/>
    </source>
</evidence>
<feature type="transmembrane region" description="Helical" evidence="10">
    <location>
        <begin position="103"/>
        <end position="126"/>
    </location>
</feature>
<evidence type="ECO:0000256" key="3">
    <source>
        <dbReference type="ARBA" id="ARBA00022692"/>
    </source>
</evidence>
<evidence type="ECO:0000259" key="12">
    <source>
        <dbReference type="PROSITE" id="PS50929"/>
    </source>
</evidence>
<evidence type="ECO:0000256" key="5">
    <source>
        <dbReference type="ARBA" id="ARBA00022741"/>
    </source>
</evidence>
<reference evidence="13" key="1">
    <citation type="submission" date="2022-11" db="UniProtKB">
        <authorList>
            <consortium name="EnsemblMetazoa"/>
        </authorList>
    </citation>
    <scope>IDENTIFICATION</scope>
</reference>
<evidence type="ECO:0000256" key="10">
    <source>
        <dbReference type="SAM" id="Phobius"/>
    </source>
</evidence>
<accession>A0A914AVW1</accession>
<sequence length="617" mass="69110">MLLKLVEEKKKEEEKGQKVSEEEGRLIEKEERNTGSLSWKVVVFYLRAMKYPLACLVLALTVLQHGLLVGTDFWLSRWSEAGDRLAVENATEAERQNLQHYYVYSYTAMIIAAALLSFIATLVLFLSGMVAARHLHSCMLGVISKAPMRFFDTTPVGRILNRFSSDTNVIDSALMNNVMFLLESTFKCLTAILVNSIVSPIFILVMLPVFICYILLQRYYITTSRELQRLDSITKSPIYAHFSESLTGLSTIRAYRDEKRFKNHLLDSIDNNTLAHLYANTCNRWLGIRLDAVGNLTVFIAGLTALIVAVTSDLEPSYVGLALAYSLSAANMLNWFIRQTSLIEMQMNAVERIKYYSEIPTENYQGELPKAEWPDQGAVSVDNISVRYAEKLDPVLQNISVDIQPGQKIGICGRTGSGKSSLTLALFRIVDTFKGKVLIDNVDIASLPLDHLRLKLSIIPQDPILFSGSIRFNLDPHGKCSEDELWTALDIAQLKAVVSELDTGLDSKVAEGGDNFSMGQRQLFCLARAFLRKSRILILDEATASIDMETDDIVQKVLAEEFSDRTILVIAHRVTTILDADRILVLNEGAIVEYDTPQNLLAQEDSQFASFVQSAHH</sequence>
<dbReference type="GO" id="GO:0016020">
    <property type="term" value="C:membrane"/>
    <property type="evidence" value="ECO:0007669"/>
    <property type="project" value="UniProtKB-SubCell"/>
</dbReference>
<feature type="region of interest" description="Disordered" evidence="9">
    <location>
        <begin position="1"/>
        <end position="25"/>
    </location>
</feature>
<feature type="domain" description="ABC transmembrane type-1" evidence="12">
    <location>
        <begin position="56"/>
        <end position="345"/>
    </location>
</feature>
<dbReference type="EnsemblMetazoa" id="XM_038212312.1">
    <property type="protein sequence ID" value="XP_038068240.1"/>
    <property type="gene ID" value="LOC119737750"/>
</dbReference>
<dbReference type="RefSeq" id="XP_038068240.1">
    <property type="nucleotide sequence ID" value="XM_038212312.1"/>
</dbReference>
<dbReference type="InterPro" id="IPR011527">
    <property type="entry name" value="ABC1_TM_dom"/>
</dbReference>
<dbReference type="Gene3D" id="1.20.1560.10">
    <property type="entry name" value="ABC transporter type 1, transmembrane domain"/>
    <property type="match status" value="1"/>
</dbReference>
<dbReference type="PROSITE" id="PS50929">
    <property type="entry name" value="ABC_TM1F"/>
    <property type="match status" value="1"/>
</dbReference>
<dbReference type="FunFam" id="3.40.50.300:FF:000197">
    <property type="entry name" value="ATP-binding cassette, sub-family C (CFTR/MRP), member 9"/>
    <property type="match status" value="1"/>
</dbReference>
<proteinExistence type="predicted"/>
<feature type="domain" description="ABC transporter" evidence="11">
    <location>
        <begin position="379"/>
        <end position="613"/>
    </location>
</feature>
<evidence type="ECO:0000256" key="2">
    <source>
        <dbReference type="ARBA" id="ARBA00022448"/>
    </source>
</evidence>
<organism evidence="13 14">
    <name type="scientific">Patiria miniata</name>
    <name type="common">Bat star</name>
    <name type="synonym">Asterina miniata</name>
    <dbReference type="NCBI Taxonomy" id="46514"/>
    <lineage>
        <taxon>Eukaryota</taxon>
        <taxon>Metazoa</taxon>
        <taxon>Echinodermata</taxon>
        <taxon>Eleutherozoa</taxon>
        <taxon>Asterozoa</taxon>
        <taxon>Asteroidea</taxon>
        <taxon>Valvatacea</taxon>
        <taxon>Valvatida</taxon>
        <taxon>Asterinidae</taxon>
        <taxon>Patiria</taxon>
    </lineage>
</organism>
<dbReference type="PANTHER" id="PTHR24223:SF461">
    <property type="entry name" value="ATP-BINDING CASSETTE SUB-FAMILY C MEMBER SUR"/>
    <property type="match status" value="1"/>
</dbReference>
<keyword evidence="4" id="KW-0677">Repeat</keyword>
<name>A0A914AVW1_PATMI</name>
<dbReference type="CDD" id="cd03244">
    <property type="entry name" value="ABCC_MRP_domain2"/>
    <property type="match status" value="1"/>
</dbReference>
<dbReference type="InterPro" id="IPR027417">
    <property type="entry name" value="P-loop_NTPase"/>
</dbReference>
<dbReference type="InterPro" id="IPR050173">
    <property type="entry name" value="ABC_transporter_C-like"/>
</dbReference>
<keyword evidence="14" id="KW-1185">Reference proteome</keyword>
<dbReference type="AlphaFoldDB" id="A0A914AVW1"/>
<keyword evidence="5" id="KW-0547">Nucleotide-binding</keyword>